<dbReference type="InterPro" id="IPR041233">
    <property type="entry name" value="Melibiase_C"/>
</dbReference>
<evidence type="ECO:0000313" key="10">
    <source>
        <dbReference type="Proteomes" id="UP000549394"/>
    </source>
</evidence>
<dbReference type="GO" id="GO:0004557">
    <property type="term" value="F:alpha-galactosidase activity"/>
    <property type="evidence" value="ECO:0007669"/>
    <property type="project" value="UniProtKB-EC"/>
</dbReference>
<dbReference type="Gene3D" id="2.60.40.1180">
    <property type="entry name" value="Golgi alpha-mannosidase II"/>
    <property type="match status" value="1"/>
</dbReference>
<reference evidence="9 10" key="1">
    <citation type="submission" date="2020-08" db="EMBL/GenBank/DDBJ databases">
        <authorList>
            <person name="Hejnol A."/>
        </authorList>
    </citation>
    <scope>NUCLEOTIDE SEQUENCE [LARGE SCALE GENOMIC DNA]</scope>
</reference>
<evidence type="ECO:0000313" key="9">
    <source>
        <dbReference type="EMBL" id="CAD5123053.1"/>
    </source>
</evidence>
<evidence type="ECO:0000256" key="7">
    <source>
        <dbReference type="RuleBase" id="RU361168"/>
    </source>
</evidence>
<comment type="catalytic activity">
    <reaction evidence="1">
        <text>Hydrolysis of terminal, non-reducing alpha-D-galactose residues in alpha-D-galactosides, including galactose oligosaccharides, galactomannans and galactolipids.</text>
        <dbReference type="EC" id="3.2.1.22"/>
    </reaction>
</comment>
<dbReference type="Proteomes" id="UP000549394">
    <property type="component" value="Unassembled WGS sequence"/>
</dbReference>
<feature type="domain" description="Alpha galactosidase C-terminal" evidence="8">
    <location>
        <begin position="337"/>
        <end position="411"/>
    </location>
</feature>
<keyword evidence="6 7" id="KW-0326">Glycosidase</keyword>
<keyword evidence="4" id="KW-0732">Signal</keyword>
<dbReference type="EC" id="3.2.1.-" evidence="7"/>
<evidence type="ECO:0000256" key="4">
    <source>
        <dbReference type="ARBA" id="ARBA00022729"/>
    </source>
</evidence>
<keyword evidence="10" id="KW-1185">Reference proteome</keyword>
<dbReference type="SUPFAM" id="SSF51011">
    <property type="entry name" value="Glycosyl hydrolase domain"/>
    <property type="match status" value="1"/>
</dbReference>
<sequence>MAFYSAGRRKERCHCANVTAYINGDMKVRKLGGKYDERVQVAPTPPMGWNSWNYFSCEGLNEQVVKEVIEAFVHKGLREAGYSYIPRVSSKLVHFPITDCWQINRTAEGIIIPDPHKFPGSRRSQSLDYLSLYAHGKALKFGLYTDTGYRTCQGRPGSFGYERKDAETYAKWNIDYLKNDDCNLSNETTCETYKAMFEAISSTSRPIVHSVKASCGPEMASAVSNMRRVGQDIRDNWESVLGLIDIYNRDELWRYSRPGFWNDLDMLEVGNGGMTMDQYVGHFGLWCVFKAPLILGNDIRYMTSEVKNLITHDELIAINQDRSEAARLVWRSENGMQEIYTGPLSDKRRVALLLNRGNTSANIQLDWGMLPDVTEDTSLKVRDAYRRQNLGSYTNHIKETVKPTSAKILVLIL</sequence>
<dbReference type="Gene3D" id="3.20.20.70">
    <property type="entry name" value="Aldolase class I"/>
    <property type="match status" value="1"/>
</dbReference>
<evidence type="ECO:0000256" key="2">
    <source>
        <dbReference type="ARBA" id="ARBA00009743"/>
    </source>
</evidence>
<dbReference type="CDD" id="cd14792">
    <property type="entry name" value="GH27"/>
    <property type="match status" value="1"/>
</dbReference>
<dbReference type="PANTHER" id="PTHR11452">
    <property type="entry name" value="ALPHA-GALACTOSIDASE/ALPHA-N-ACETYLGALACTOSAMINIDASE"/>
    <property type="match status" value="1"/>
</dbReference>
<evidence type="ECO:0000256" key="1">
    <source>
        <dbReference type="ARBA" id="ARBA00001255"/>
    </source>
</evidence>
<protein>
    <recommendedName>
        <fullName evidence="3 7">Alpha-galactosidase</fullName>
        <ecNumber evidence="7">3.2.1.-</ecNumber>
    </recommendedName>
</protein>
<evidence type="ECO:0000256" key="3">
    <source>
        <dbReference type="ARBA" id="ARBA00012755"/>
    </source>
</evidence>
<dbReference type="InterPro" id="IPR013780">
    <property type="entry name" value="Glyco_hydro_b"/>
</dbReference>
<dbReference type="PANTHER" id="PTHR11452:SF75">
    <property type="entry name" value="ALPHA-GALACTOSIDASE MEL1"/>
    <property type="match status" value="1"/>
</dbReference>
<dbReference type="InterPro" id="IPR013785">
    <property type="entry name" value="Aldolase_TIM"/>
</dbReference>
<name>A0A7I8W5V3_9ANNE</name>
<evidence type="ECO:0000259" key="8">
    <source>
        <dbReference type="Pfam" id="PF17801"/>
    </source>
</evidence>
<dbReference type="InterPro" id="IPR017853">
    <property type="entry name" value="GH"/>
</dbReference>
<accession>A0A7I8W5V3</accession>
<dbReference type="EMBL" id="CAJFCJ010000019">
    <property type="protein sequence ID" value="CAD5123053.1"/>
    <property type="molecule type" value="Genomic_DNA"/>
</dbReference>
<dbReference type="Pfam" id="PF16499">
    <property type="entry name" value="Melibiase_2"/>
    <property type="match status" value="1"/>
</dbReference>
<keyword evidence="7" id="KW-1015">Disulfide bond</keyword>
<evidence type="ECO:0000256" key="6">
    <source>
        <dbReference type="ARBA" id="ARBA00023295"/>
    </source>
</evidence>
<dbReference type="PRINTS" id="PR00740">
    <property type="entry name" value="GLHYDRLASE27"/>
</dbReference>
<dbReference type="OrthoDB" id="5795902at2759"/>
<dbReference type="AlphaFoldDB" id="A0A7I8W5V3"/>
<gene>
    <name evidence="9" type="ORF">DGYR_LOCUS10779</name>
</gene>
<dbReference type="GO" id="GO:0005975">
    <property type="term" value="P:carbohydrate metabolic process"/>
    <property type="evidence" value="ECO:0007669"/>
    <property type="project" value="InterPro"/>
</dbReference>
<comment type="similarity">
    <text evidence="2 7">Belongs to the glycosyl hydrolase 27 family.</text>
</comment>
<dbReference type="SUPFAM" id="SSF51445">
    <property type="entry name" value="(Trans)glycosidases"/>
    <property type="match status" value="1"/>
</dbReference>
<evidence type="ECO:0000256" key="5">
    <source>
        <dbReference type="ARBA" id="ARBA00022801"/>
    </source>
</evidence>
<proteinExistence type="inferred from homology"/>
<comment type="subunit">
    <text evidence="7">Homodimer.</text>
</comment>
<comment type="caution">
    <text evidence="9">The sequence shown here is derived from an EMBL/GenBank/DDBJ whole genome shotgun (WGS) entry which is preliminary data.</text>
</comment>
<dbReference type="InterPro" id="IPR002241">
    <property type="entry name" value="Glyco_hydro_27"/>
</dbReference>
<organism evidence="9 10">
    <name type="scientific">Dimorphilus gyrociliatus</name>
    <dbReference type="NCBI Taxonomy" id="2664684"/>
    <lineage>
        <taxon>Eukaryota</taxon>
        <taxon>Metazoa</taxon>
        <taxon>Spiralia</taxon>
        <taxon>Lophotrochozoa</taxon>
        <taxon>Annelida</taxon>
        <taxon>Polychaeta</taxon>
        <taxon>Polychaeta incertae sedis</taxon>
        <taxon>Dinophilidae</taxon>
        <taxon>Dimorphilus</taxon>
    </lineage>
</organism>
<keyword evidence="5 7" id="KW-0378">Hydrolase</keyword>
<dbReference type="Pfam" id="PF17801">
    <property type="entry name" value="Melibiase_C"/>
    <property type="match status" value="1"/>
</dbReference>